<feature type="compositionally biased region" description="Basic and acidic residues" evidence="1">
    <location>
        <begin position="100"/>
        <end position="121"/>
    </location>
</feature>
<feature type="region of interest" description="Disordered" evidence="1">
    <location>
        <begin position="148"/>
        <end position="176"/>
    </location>
</feature>
<dbReference type="EMBL" id="KY210139">
    <property type="protein sequence ID" value="APQ41890.1"/>
    <property type="molecule type" value="Genomic_DNA"/>
</dbReference>
<gene>
    <name evidence="2" type="ORF">K1pha_11</name>
</gene>
<evidence type="ECO:0000313" key="3">
    <source>
        <dbReference type="Proteomes" id="UP000272247"/>
    </source>
</evidence>
<accession>A0A3G1GLD9</accession>
<organism evidence="2 3">
    <name type="scientific">Xanthomonas phage KPhi1</name>
    <dbReference type="NCBI Taxonomy" id="1927017"/>
    <lineage>
        <taxon>Viruses</taxon>
        <taxon>Duplodnaviria</taxon>
        <taxon>Heunggongvirae</taxon>
        <taxon>Uroviricota</taxon>
        <taxon>Caudoviricetes</taxon>
        <taxon>Kantovirinae</taxon>
        <taxon>Beograduvirus</taxon>
        <taxon>Beograduvirus KPhi1</taxon>
    </lineage>
</organism>
<evidence type="ECO:0000313" key="2">
    <source>
        <dbReference type="EMBL" id="APQ41890.1"/>
    </source>
</evidence>
<protein>
    <submittedName>
        <fullName evidence="2">Uncharacterized protein</fullName>
    </submittedName>
</protein>
<proteinExistence type="predicted"/>
<feature type="region of interest" description="Disordered" evidence="1">
    <location>
        <begin position="64"/>
        <end position="121"/>
    </location>
</feature>
<keyword evidence="3" id="KW-1185">Reference proteome</keyword>
<evidence type="ECO:0000256" key="1">
    <source>
        <dbReference type="SAM" id="MobiDB-lite"/>
    </source>
</evidence>
<feature type="compositionally biased region" description="Low complexity" evidence="1">
    <location>
        <begin position="79"/>
        <end position="88"/>
    </location>
</feature>
<reference evidence="2 3" key="1">
    <citation type="submission" date="2016-11" db="EMBL/GenBank/DDBJ databases">
        <authorList>
            <person name="Gasic K."/>
        </authorList>
    </citation>
    <scope>NUCLEOTIDE SEQUENCE [LARGE SCALE GENOMIC DNA]</scope>
</reference>
<name>A0A3G1GLD9_9CAUD</name>
<sequence length="287" mass="30948">MKIVLNDLQDVQDLVAMLSPELLRRCNKGLSRVVVAEVSSNLGEDEGCDHHGVPHVCISATPTPARHVERESAQEAAELPDGLPTDIDPPTDPLPSDGHASTDHDADGVQHNTDWHSDPAKLNADGRWRARRKRDEVAYAEWLKDMRAEPSHVDDEPTATETHALPMHSPDSEMDAALSEDAAKLAAPGADPDPTLADLEEPQAPTSTINLEALVSDSLEAAQDASDSHIDLLNACRDFTSKHGHPVFTALKAAVAPDKATGQGKAVQQFTPEERRLMQACIANYPA</sequence>
<dbReference type="Proteomes" id="UP000272247">
    <property type="component" value="Segment"/>
</dbReference>